<dbReference type="Proteomes" id="UP000663824">
    <property type="component" value="Unassembled WGS sequence"/>
</dbReference>
<sequence>MSFPPSNSDRFVSQTDFSMDEINDIEERTQIQQNLTTNNISTMMPPSTLMKNMEEKSTVSTSAVKENIEPLPTVAQHELGPIQRPNKLSCVPTKQSSVFTDSSESPNTPDVLVQINHLLDRQNSISIISSTSKVPIITNSSTSINEISTPNVSWTPYSPIEWSSKYDSSWPESSNISLARQQISSEEALIWPSNKDTQRSTQWNEPMSPGAVPSQTEIARPTKTNSWLTFLPVPDPTSDDVNTSDGQENEINNPFSNSNEAQENSSASWWPKVSSSEKNDDDTDRSRWDFAR</sequence>
<gene>
    <name evidence="4" type="ORF">GIL414_LOCUS14298</name>
    <name evidence="2" type="ORF">KQP761_LOCUS24166</name>
    <name evidence="3" type="ORF">MBJ925_LOCUS9694</name>
</gene>
<dbReference type="Proteomes" id="UP000663834">
    <property type="component" value="Unassembled WGS sequence"/>
</dbReference>
<feature type="compositionally biased region" description="Polar residues" evidence="1">
    <location>
        <begin position="213"/>
        <end position="228"/>
    </location>
</feature>
<organism evidence="3 5">
    <name type="scientific">Rotaria magnacalcarata</name>
    <dbReference type="NCBI Taxonomy" id="392030"/>
    <lineage>
        <taxon>Eukaryota</taxon>
        <taxon>Metazoa</taxon>
        <taxon>Spiralia</taxon>
        <taxon>Gnathifera</taxon>
        <taxon>Rotifera</taxon>
        <taxon>Eurotatoria</taxon>
        <taxon>Bdelloidea</taxon>
        <taxon>Philodinida</taxon>
        <taxon>Philodinidae</taxon>
        <taxon>Rotaria</taxon>
    </lineage>
</organism>
<dbReference type="EMBL" id="CAJNRE010003739">
    <property type="protein sequence ID" value="CAF2028316.1"/>
    <property type="molecule type" value="Genomic_DNA"/>
</dbReference>
<evidence type="ECO:0000313" key="4">
    <source>
        <dbReference type="EMBL" id="CAF4048436.1"/>
    </source>
</evidence>
<feature type="compositionally biased region" description="Low complexity" evidence="1">
    <location>
        <begin position="256"/>
        <end position="276"/>
    </location>
</feature>
<name>A0A816N766_9BILA</name>
<evidence type="ECO:0000313" key="5">
    <source>
        <dbReference type="Proteomes" id="UP000663824"/>
    </source>
</evidence>
<evidence type="ECO:0000256" key="1">
    <source>
        <dbReference type="SAM" id="MobiDB-lite"/>
    </source>
</evidence>
<proteinExistence type="predicted"/>
<comment type="caution">
    <text evidence="3">The sequence shown here is derived from an EMBL/GenBank/DDBJ whole genome shotgun (WGS) entry which is preliminary data.</text>
</comment>
<dbReference type="AlphaFoldDB" id="A0A816N766"/>
<protein>
    <submittedName>
        <fullName evidence="3">Uncharacterized protein</fullName>
    </submittedName>
</protein>
<dbReference type="OrthoDB" id="10045485at2759"/>
<accession>A0A816N766</accession>
<dbReference type="EMBL" id="CAJNOW010013048">
    <property type="protein sequence ID" value="CAF1617142.1"/>
    <property type="molecule type" value="Genomic_DNA"/>
</dbReference>
<reference evidence="3" key="1">
    <citation type="submission" date="2021-02" db="EMBL/GenBank/DDBJ databases">
        <authorList>
            <person name="Nowell W R."/>
        </authorList>
    </citation>
    <scope>NUCLEOTIDE SEQUENCE</scope>
</reference>
<evidence type="ECO:0000313" key="2">
    <source>
        <dbReference type="EMBL" id="CAF1617142.1"/>
    </source>
</evidence>
<feature type="compositionally biased region" description="Polar residues" evidence="1">
    <location>
        <begin position="239"/>
        <end position="255"/>
    </location>
</feature>
<feature type="region of interest" description="Disordered" evidence="1">
    <location>
        <begin position="188"/>
        <end position="292"/>
    </location>
</feature>
<dbReference type="EMBL" id="CAJOBJ010006010">
    <property type="protein sequence ID" value="CAF4048436.1"/>
    <property type="molecule type" value="Genomic_DNA"/>
</dbReference>
<evidence type="ECO:0000313" key="3">
    <source>
        <dbReference type="EMBL" id="CAF2028316.1"/>
    </source>
</evidence>
<dbReference type="Proteomes" id="UP000681720">
    <property type="component" value="Unassembled WGS sequence"/>
</dbReference>